<proteinExistence type="predicted"/>
<name>A0A839EYR5_9GAMM</name>
<comment type="caution">
    <text evidence="1">The sequence shown here is derived from an EMBL/GenBank/DDBJ whole genome shotgun (WGS) entry which is preliminary data.</text>
</comment>
<dbReference type="Proteomes" id="UP000550401">
    <property type="component" value="Unassembled WGS sequence"/>
</dbReference>
<keyword evidence="2" id="KW-1185">Reference proteome</keyword>
<dbReference type="EMBL" id="JACGXL010000001">
    <property type="protein sequence ID" value="MBA8886050.1"/>
    <property type="molecule type" value="Genomic_DNA"/>
</dbReference>
<dbReference type="RefSeq" id="WP_182529165.1">
    <property type="nucleotide sequence ID" value="NZ_JACGXL010000001.1"/>
</dbReference>
<protein>
    <submittedName>
        <fullName evidence="1">Uncharacterized protein</fullName>
    </submittedName>
</protein>
<dbReference type="AlphaFoldDB" id="A0A839EYR5"/>
<evidence type="ECO:0000313" key="2">
    <source>
        <dbReference type="Proteomes" id="UP000550401"/>
    </source>
</evidence>
<evidence type="ECO:0000313" key="1">
    <source>
        <dbReference type="EMBL" id="MBA8886050.1"/>
    </source>
</evidence>
<accession>A0A839EYR5</accession>
<gene>
    <name evidence="1" type="ORF">FHW12_000241</name>
</gene>
<organism evidence="1 2">
    <name type="scientific">Dokdonella fugitiva</name>
    <dbReference type="NCBI Taxonomy" id="328517"/>
    <lineage>
        <taxon>Bacteria</taxon>
        <taxon>Pseudomonadati</taxon>
        <taxon>Pseudomonadota</taxon>
        <taxon>Gammaproteobacteria</taxon>
        <taxon>Lysobacterales</taxon>
        <taxon>Rhodanobacteraceae</taxon>
        <taxon>Dokdonella</taxon>
    </lineage>
</organism>
<sequence length="162" mass="18303">MIDNKAELPVIQKLLDRIVQSAQHIVALQTSSVADTVAQMRVLAMRGGTSIYAWDPDGGLASLRESGMHVPGSKRMSDALRYVLQSMHFGIYLFVDYEAHLKPADVLLLRRISRTPTSNERKLVFVSGRGELPEELDGMYDRLAVESELHRQLRLRDGRWVT</sequence>
<reference evidence="1 2" key="1">
    <citation type="submission" date="2020-07" db="EMBL/GenBank/DDBJ databases">
        <title>Genomic Encyclopedia of Type Strains, Phase IV (KMG-V): Genome sequencing to study the core and pangenomes of soil and plant-associated prokaryotes.</title>
        <authorList>
            <person name="Whitman W."/>
        </authorList>
    </citation>
    <scope>NUCLEOTIDE SEQUENCE [LARGE SCALE GENOMIC DNA]</scope>
    <source>
        <strain evidence="1 2">RH2WT43</strain>
    </source>
</reference>